<protein>
    <submittedName>
        <fullName evidence="2">Uncharacterized protein</fullName>
    </submittedName>
</protein>
<sequence length="71" mass="8413">MDMNKLLWKRRYILYICRNRKCSELLVKFGREANPPLERRTRRKKIDEGKGGSERAGETVLRREAYGGRVS</sequence>
<feature type="compositionally biased region" description="Basic and acidic residues" evidence="1">
    <location>
        <begin position="45"/>
        <end position="71"/>
    </location>
</feature>
<dbReference type="EMBL" id="JAWNGG020000233">
    <property type="protein sequence ID" value="KAK9295960.1"/>
    <property type="molecule type" value="Genomic_DNA"/>
</dbReference>
<dbReference type="AlphaFoldDB" id="A0AAW0ZEK3"/>
<feature type="region of interest" description="Disordered" evidence="1">
    <location>
        <begin position="39"/>
        <end position="71"/>
    </location>
</feature>
<gene>
    <name evidence="2" type="ORF">QLX08_009862</name>
</gene>
<reference evidence="2 3" key="1">
    <citation type="submission" date="2024-05" db="EMBL/GenBank/DDBJ databases">
        <title>The nuclear and mitochondrial genome assemblies of Tetragonisca angustula (Apidae: Meliponini), a tiny yet remarkable pollinator in the Neotropics.</title>
        <authorList>
            <person name="Ferrari R."/>
            <person name="Ricardo P.C."/>
            <person name="Dias F.C."/>
            <person name="Araujo N.S."/>
            <person name="Soares D.O."/>
            <person name="Zhou Q.-S."/>
            <person name="Zhu C.-D."/>
            <person name="Coutinho L."/>
            <person name="Airas M.C."/>
            <person name="Batista T.M."/>
        </authorList>
    </citation>
    <scope>NUCLEOTIDE SEQUENCE [LARGE SCALE GENOMIC DNA]</scope>
    <source>
        <strain evidence="2">ASF017062</strain>
        <tissue evidence="2">Abdomen</tissue>
    </source>
</reference>
<dbReference type="Proteomes" id="UP001432146">
    <property type="component" value="Unassembled WGS sequence"/>
</dbReference>
<organism evidence="2 3">
    <name type="scientific">Tetragonisca angustula</name>
    <dbReference type="NCBI Taxonomy" id="166442"/>
    <lineage>
        <taxon>Eukaryota</taxon>
        <taxon>Metazoa</taxon>
        <taxon>Ecdysozoa</taxon>
        <taxon>Arthropoda</taxon>
        <taxon>Hexapoda</taxon>
        <taxon>Insecta</taxon>
        <taxon>Pterygota</taxon>
        <taxon>Neoptera</taxon>
        <taxon>Endopterygota</taxon>
        <taxon>Hymenoptera</taxon>
        <taxon>Apocrita</taxon>
        <taxon>Aculeata</taxon>
        <taxon>Apoidea</taxon>
        <taxon>Anthophila</taxon>
        <taxon>Apidae</taxon>
        <taxon>Tetragonisca</taxon>
    </lineage>
</organism>
<evidence type="ECO:0000256" key="1">
    <source>
        <dbReference type="SAM" id="MobiDB-lite"/>
    </source>
</evidence>
<comment type="caution">
    <text evidence="2">The sequence shown here is derived from an EMBL/GenBank/DDBJ whole genome shotgun (WGS) entry which is preliminary data.</text>
</comment>
<keyword evidence="3" id="KW-1185">Reference proteome</keyword>
<proteinExistence type="predicted"/>
<evidence type="ECO:0000313" key="2">
    <source>
        <dbReference type="EMBL" id="KAK9295960.1"/>
    </source>
</evidence>
<name>A0AAW0ZEK3_9HYME</name>
<accession>A0AAW0ZEK3</accession>
<evidence type="ECO:0000313" key="3">
    <source>
        <dbReference type="Proteomes" id="UP001432146"/>
    </source>
</evidence>